<evidence type="ECO:0000256" key="10">
    <source>
        <dbReference type="ARBA" id="ARBA00023319"/>
    </source>
</evidence>
<evidence type="ECO:0000256" key="8">
    <source>
        <dbReference type="ARBA" id="ARBA00023180"/>
    </source>
</evidence>
<dbReference type="Pfam" id="PF13895">
    <property type="entry name" value="Ig_2"/>
    <property type="match status" value="1"/>
</dbReference>
<dbReference type="InterPro" id="IPR004078">
    <property type="entry name" value="IL-1-bd"/>
</dbReference>
<organism evidence="15 16">
    <name type="scientific">Raccoon poxvirus</name>
    <name type="common">RCN</name>
    <dbReference type="NCBI Taxonomy" id="10256"/>
    <lineage>
        <taxon>Viruses</taxon>
        <taxon>Varidnaviria</taxon>
        <taxon>Bamfordvirae</taxon>
        <taxon>Nucleocytoviricota</taxon>
        <taxon>Pokkesviricetes</taxon>
        <taxon>Chitovirales</taxon>
        <taxon>Poxviridae</taxon>
        <taxon>Chordopoxvirinae</taxon>
        <taxon>Orthopoxvirus</taxon>
        <taxon>Orthopoxvirus raccoonpox</taxon>
    </lineage>
</organism>
<name>A0A0G3G4N5_RACVI</name>
<dbReference type="PROSITE" id="PS50835">
    <property type="entry name" value="IG_LIKE"/>
    <property type="match status" value="3"/>
</dbReference>
<keyword evidence="7" id="KW-1015">Disulfide bond</keyword>
<dbReference type="InterPro" id="IPR007110">
    <property type="entry name" value="Ig-like_dom"/>
</dbReference>
<dbReference type="InterPro" id="IPR013783">
    <property type="entry name" value="Ig-like_fold"/>
</dbReference>
<dbReference type="GO" id="GO:0044003">
    <property type="term" value="P:symbiont-mediated perturbation of host process"/>
    <property type="evidence" value="ECO:0007669"/>
    <property type="project" value="InterPro"/>
</dbReference>
<comment type="subcellular location">
    <subcellularLocation>
        <location evidence="1">Secreted</location>
    </subcellularLocation>
</comment>
<comment type="similarity">
    <text evidence="2">Belongs to the interleukin-1 receptor family.</text>
</comment>
<keyword evidence="15" id="KW-0675">Receptor</keyword>
<dbReference type="KEGG" id="vg:24528222"/>
<dbReference type="InterPro" id="IPR015621">
    <property type="entry name" value="IL-1_rcpt_fam"/>
</dbReference>
<evidence type="ECO:0000256" key="5">
    <source>
        <dbReference type="ARBA" id="ARBA00022729"/>
    </source>
</evidence>
<keyword evidence="4" id="KW-0945">Host-virus interaction</keyword>
<dbReference type="GO" id="GO:0005576">
    <property type="term" value="C:extracellular region"/>
    <property type="evidence" value="ECO:0007669"/>
    <property type="project" value="UniProtKB-SubCell"/>
</dbReference>
<keyword evidence="5" id="KW-0732">Signal</keyword>
<evidence type="ECO:0000313" key="16">
    <source>
        <dbReference type="Proteomes" id="UP000101745"/>
    </source>
</evidence>
<dbReference type="InterPro" id="IPR003599">
    <property type="entry name" value="Ig_sub"/>
</dbReference>
<dbReference type="PRINTS" id="PR01540">
    <property type="entry name" value="INTRLEUKN1BP"/>
</dbReference>
<dbReference type="Pfam" id="PF00047">
    <property type="entry name" value="ig"/>
    <property type="match status" value="1"/>
</dbReference>
<evidence type="ECO:0000256" key="11">
    <source>
        <dbReference type="ARBA" id="ARBA00055953"/>
    </source>
</evidence>
<keyword evidence="8" id="KW-0325">Glycoprotein</keyword>
<dbReference type="EMBL" id="KP143769">
    <property type="protein sequence ID" value="AKJ93821.1"/>
    <property type="molecule type" value="Genomic_DNA"/>
</dbReference>
<evidence type="ECO:0000313" key="15">
    <source>
        <dbReference type="EMBL" id="AKJ93821.1"/>
    </source>
</evidence>
<evidence type="ECO:0000256" key="3">
    <source>
        <dbReference type="ARBA" id="ARBA00022525"/>
    </source>
</evidence>
<evidence type="ECO:0000256" key="2">
    <source>
        <dbReference type="ARBA" id="ARBA00009752"/>
    </source>
</evidence>
<protein>
    <recommendedName>
        <fullName evidence="13">Interleukin-1-binding protein</fullName>
    </recommendedName>
</protein>
<proteinExistence type="inferred from homology"/>
<dbReference type="InterPro" id="IPR004074">
    <property type="entry name" value="IL-1_rcpt_I/II-typ"/>
</dbReference>
<evidence type="ECO:0000256" key="7">
    <source>
        <dbReference type="ARBA" id="ARBA00023157"/>
    </source>
</evidence>
<keyword evidence="9" id="KW-0899">Viral immunoevasion</keyword>
<evidence type="ECO:0000259" key="14">
    <source>
        <dbReference type="PROSITE" id="PS50835"/>
    </source>
</evidence>
<dbReference type="SMART" id="SM00409">
    <property type="entry name" value="IG"/>
    <property type="match status" value="3"/>
</dbReference>
<evidence type="ECO:0000256" key="4">
    <source>
        <dbReference type="ARBA" id="ARBA00022581"/>
    </source>
</evidence>
<dbReference type="OrthoDB" id="8640at10239"/>
<dbReference type="SUPFAM" id="SSF48726">
    <property type="entry name" value="Immunoglobulin"/>
    <property type="match status" value="3"/>
</dbReference>
<dbReference type="GO" id="GO:0019966">
    <property type="term" value="F:interleukin-1 binding"/>
    <property type="evidence" value="ECO:0007669"/>
    <property type="project" value="InterPro"/>
</dbReference>
<dbReference type="FunFam" id="2.60.40.10:FF:000188">
    <property type="entry name" value="Interleukin-1 receptor accessory protein-like 1"/>
    <property type="match status" value="1"/>
</dbReference>
<gene>
    <name evidence="15" type="ORF">RCNV-Herman-188</name>
</gene>
<dbReference type="Gene3D" id="2.60.40.10">
    <property type="entry name" value="Immunoglobulins"/>
    <property type="match status" value="3"/>
</dbReference>
<feature type="domain" description="Ig-like" evidence="14">
    <location>
        <begin position="132"/>
        <end position="206"/>
    </location>
</feature>
<keyword evidence="16" id="KW-1185">Reference proteome</keyword>
<dbReference type="InterPro" id="IPR013151">
    <property type="entry name" value="Immunoglobulin_dom"/>
</dbReference>
<dbReference type="PANTHER" id="PTHR11890:SF3">
    <property type="entry name" value="INTERLEUKIN-1 RECEPTOR TYPE 2"/>
    <property type="match status" value="1"/>
</dbReference>
<evidence type="ECO:0000256" key="12">
    <source>
        <dbReference type="ARBA" id="ARBA00063252"/>
    </source>
</evidence>
<comment type="subunit">
    <text evidence="12">Interacts with mouse Il1b.</text>
</comment>
<evidence type="ECO:0000256" key="13">
    <source>
        <dbReference type="ARBA" id="ARBA00068922"/>
    </source>
</evidence>
<dbReference type="Proteomes" id="UP000101745">
    <property type="component" value="Segment"/>
</dbReference>
<dbReference type="InterPro" id="IPR036179">
    <property type="entry name" value="Ig-like_dom_sf"/>
</dbReference>
<organismHost>
    <name type="scientific">Procyon lotor</name>
    <name type="common">Raccoon</name>
    <dbReference type="NCBI Taxonomy" id="9654"/>
</organismHost>
<sequence length="321" mass="36814">MTTMTILFPIFFYSLFSLSFSFDTKDIECIDNGLYHVSFIELENEPVILPCPQAKPSGHTDIVWEKQGGDNDQIINIDDGNYMLILKPTQYDSGIYICNTKNETYCDMMSLNLTIISDIESNLDLIAYPQLVNERSTGEMVCPNINSFVSDNGSMDVRWNGHRRLRNKRFNQTGNVVIIDDVRKNDAGYYKCILKYTYRNKTYDVTRFVKLYVKDKIVPPVITLPEVVNTSLGSKLTITCRVSMKPPTDADVFWISKDNIYYEDGDDDGRIHVINKLHTTNKRSVIISRLTIDSVNEEDISFTCMAFAIYSSRKTVTIRII</sequence>
<keyword evidence="6" id="KW-0677">Repeat</keyword>
<evidence type="ECO:0000256" key="1">
    <source>
        <dbReference type="ARBA" id="ARBA00004613"/>
    </source>
</evidence>
<feature type="domain" description="Ig-like" evidence="14">
    <location>
        <begin position="43"/>
        <end position="114"/>
    </location>
</feature>
<evidence type="ECO:0000256" key="6">
    <source>
        <dbReference type="ARBA" id="ARBA00022737"/>
    </source>
</evidence>
<reference evidence="15 16" key="1">
    <citation type="journal article" date="2015" name="J. Gen. Virol.">
        <title>Genome sequence and comparative virulence of raccoonpox virus: the first North American poxvirus sequence.</title>
        <authorList>
            <person name="Fleischauer C."/>
            <person name="Upton C."/>
            <person name="Victoria J."/>
            <person name="Jones G.J."/>
            <person name="Roper R.L."/>
        </authorList>
    </citation>
    <scope>NUCLEOTIDE SEQUENCE [LARGE SCALE GENOMIC DNA]</scope>
    <source>
        <strain evidence="15 16">Herman</strain>
    </source>
</reference>
<accession>A0A0G3G4N5</accession>
<dbReference type="PRINTS" id="PR01536">
    <property type="entry name" value="INTRLKN1R12F"/>
</dbReference>
<dbReference type="GeneID" id="24528222"/>
<dbReference type="GO" id="GO:0004908">
    <property type="term" value="F:interleukin-1 receptor activity"/>
    <property type="evidence" value="ECO:0007669"/>
    <property type="project" value="InterPro"/>
</dbReference>
<dbReference type="RefSeq" id="YP_009143500.1">
    <property type="nucleotide sequence ID" value="NC_027213.1"/>
</dbReference>
<keyword evidence="3" id="KW-0964">Secreted</keyword>
<feature type="domain" description="Ig-like" evidence="14">
    <location>
        <begin position="219"/>
        <end position="317"/>
    </location>
</feature>
<comment type="function">
    <text evidence="11">May reduce the host inflammatory response by interacting with inteleukin-1 beta (Il1b) and thus decreasing the association between IL1B and its cellular receptor.</text>
</comment>
<dbReference type="PANTHER" id="PTHR11890">
    <property type="entry name" value="INTERLEUKIN-1 RECEPTOR FAMILY MEMBER"/>
    <property type="match status" value="1"/>
</dbReference>
<keyword evidence="10" id="KW-0393">Immunoglobulin domain</keyword>
<evidence type="ECO:0000256" key="9">
    <source>
        <dbReference type="ARBA" id="ARBA00023280"/>
    </source>
</evidence>